<dbReference type="CDD" id="cd06302">
    <property type="entry name" value="PBP1_LsrB_Quorum_Sensing-like"/>
    <property type="match status" value="1"/>
</dbReference>
<dbReference type="GO" id="GO:0030246">
    <property type="term" value="F:carbohydrate binding"/>
    <property type="evidence" value="ECO:0007669"/>
    <property type="project" value="TreeGrafter"/>
</dbReference>
<comment type="subcellular location">
    <subcellularLocation>
        <location evidence="1">Cell envelope</location>
    </subcellularLocation>
</comment>
<evidence type="ECO:0000313" key="5">
    <source>
        <dbReference type="Proteomes" id="UP000277811"/>
    </source>
</evidence>
<dbReference type="Proteomes" id="UP000277811">
    <property type="component" value="Unassembled WGS sequence"/>
</dbReference>
<dbReference type="OrthoDB" id="9795981at2"/>
<gene>
    <name evidence="4" type="ORF">LUCI_1827</name>
</gene>
<dbReference type="GO" id="GO:0030288">
    <property type="term" value="C:outer membrane-bounded periplasmic space"/>
    <property type="evidence" value="ECO:0007669"/>
    <property type="project" value="TreeGrafter"/>
</dbReference>
<name>A0A498R5C5_9FIRM</name>
<keyword evidence="5" id="KW-1185">Reference proteome</keyword>
<dbReference type="AlphaFoldDB" id="A0A498R5C5"/>
<proteinExistence type="predicted"/>
<dbReference type="RefSeq" id="WP_122627531.1">
    <property type="nucleotide sequence ID" value="NZ_UPPP01000065.1"/>
</dbReference>
<accession>A0A498R5C5</accession>
<evidence type="ECO:0000256" key="1">
    <source>
        <dbReference type="ARBA" id="ARBA00004196"/>
    </source>
</evidence>
<dbReference type="Gene3D" id="3.40.50.2300">
    <property type="match status" value="2"/>
</dbReference>
<dbReference type="PROSITE" id="PS51257">
    <property type="entry name" value="PROKAR_LIPOPROTEIN"/>
    <property type="match status" value="1"/>
</dbReference>
<evidence type="ECO:0000256" key="2">
    <source>
        <dbReference type="SAM" id="SignalP"/>
    </source>
</evidence>
<reference evidence="4 5" key="1">
    <citation type="submission" date="2018-06" db="EMBL/GenBank/DDBJ databases">
        <authorList>
            <person name="Strepis N."/>
        </authorList>
    </citation>
    <scope>NUCLEOTIDE SEQUENCE [LARGE SCALE GENOMIC DNA]</scope>
    <source>
        <strain evidence="4">LUCI</strain>
    </source>
</reference>
<dbReference type="InterPro" id="IPR025997">
    <property type="entry name" value="SBP_2_dom"/>
</dbReference>
<organism evidence="4 5">
    <name type="scientific">Lucifera butyrica</name>
    <dbReference type="NCBI Taxonomy" id="1351585"/>
    <lineage>
        <taxon>Bacteria</taxon>
        <taxon>Bacillati</taxon>
        <taxon>Bacillota</taxon>
        <taxon>Negativicutes</taxon>
        <taxon>Veillonellales</taxon>
        <taxon>Veillonellaceae</taxon>
        <taxon>Lucifera</taxon>
    </lineage>
</organism>
<dbReference type="PANTHER" id="PTHR30036">
    <property type="entry name" value="D-XYLOSE-BINDING PERIPLASMIC PROTEIN"/>
    <property type="match status" value="1"/>
</dbReference>
<evidence type="ECO:0000313" key="4">
    <source>
        <dbReference type="EMBL" id="VBB06591.1"/>
    </source>
</evidence>
<sequence length="342" mass="36189">MKTGKLTALLVTAALAGLLLAAGCGGNTAKEGNTQGPAQTGKKTIAMVPKVIGSPYFDTAAEGAKKAAAQLGFQFLYTGPTAADAAQQVNIIQDLINKKVDVIIVSANDPAAVAPALKKAMAAGIKVMTYDADSMPQARELFINQTTAEILGRHMMDNMAKEIGGSGEYAILTASLTAPNQNVWIKWMKEQQAAKYPDIKLVTVAPSEEDQQKAFSQTQNLVKAYPDLKGIAALSTVAEPGAAQAIEQMGLNGKIKLIGLATPNGMRQYIKSGAAQSATLWDVGKLGYLTIYMAKQLLDGKTPTDGMEVPTVGKITYKADTKEVIMGAPLDFTKENVDQFNF</sequence>
<dbReference type="EMBL" id="UPPP01000065">
    <property type="protein sequence ID" value="VBB06591.1"/>
    <property type="molecule type" value="Genomic_DNA"/>
</dbReference>
<protein>
    <recommendedName>
        <fullName evidence="3">Periplasmic binding protein domain-containing protein</fullName>
    </recommendedName>
</protein>
<dbReference type="SUPFAM" id="SSF53822">
    <property type="entry name" value="Periplasmic binding protein-like I"/>
    <property type="match status" value="1"/>
</dbReference>
<evidence type="ECO:0000259" key="3">
    <source>
        <dbReference type="Pfam" id="PF13407"/>
    </source>
</evidence>
<feature type="signal peptide" evidence="2">
    <location>
        <begin position="1"/>
        <end position="21"/>
    </location>
</feature>
<dbReference type="Pfam" id="PF13407">
    <property type="entry name" value="Peripla_BP_4"/>
    <property type="match status" value="1"/>
</dbReference>
<dbReference type="PANTHER" id="PTHR30036:SF8">
    <property type="entry name" value="ABC-TYPE SUGAR TRANSPORT SYSTEM PERIPLASMIC COMPONENT-LIKE PROTEIN"/>
    <property type="match status" value="1"/>
</dbReference>
<dbReference type="InterPro" id="IPR050555">
    <property type="entry name" value="Bact_Solute-Bind_Prot2"/>
</dbReference>
<feature type="domain" description="Periplasmic binding protein" evidence="3">
    <location>
        <begin position="45"/>
        <end position="301"/>
    </location>
</feature>
<dbReference type="InterPro" id="IPR028082">
    <property type="entry name" value="Peripla_BP_I"/>
</dbReference>
<keyword evidence="2" id="KW-0732">Signal</keyword>
<feature type="chain" id="PRO_5039062108" description="Periplasmic binding protein domain-containing protein" evidence="2">
    <location>
        <begin position="22"/>
        <end position="342"/>
    </location>
</feature>